<dbReference type="EMBL" id="BAAASN010000014">
    <property type="protein sequence ID" value="GAA2272770.1"/>
    <property type="molecule type" value="Genomic_DNA"/>
</dbReference>
<feature type="compositionally biased region" description="Polar residues" evidence="1">
    <location>
        <begin position="20"/>
        <end position="33"/>
    </location>
</feature>
<feature type="compositionally biased region" description="Basic residues" evidence="1">
    <location>
        <begin position="48"/>
        <end position="58"/>
    </location>
</feature>
<evidence type="ECO:0000256" key="1">
    <source>
        <dbReference type="SAM" id="MobiDB-lite"/>
    </source>
</evidence>
<dbReference type="Proteomes" id="UP001500442">
    <property type="component" value="Unassembled WGS sequence"/>
</dbReference>
<gene>
    <name evidence="2" type="ORF">GCM10010368_47660</name>
</gene>
<feature type="compositionally biased region" description="Basic residues" evidence="1">
    <location>
        <begin position="1"/>
        <end position="13"/>
    </location>
</feature>
<sequence length="58" mass="6308">MAGGAKHRKKRSAKLGSGTGRPSTTSYQPQTRLPSDAIAEDSANRSQAGRKRLRERRA</sequence>
<protein>
    <recommendedName>
        <fullName evidence="4">23S rRNA (Guanosine(2251)-2'-O)-methyltransferase RlmB</fullName>
    </recommendedName>
</protein>
<keyword evidence="3" id="KW-1185">Reference proteome</keyword>
<comment type="caution">
    <text evidence="2">The sequence shown here is derived from an EMBL/GenBank/DDBJ whole genome shotgun (WGS) entry which is preliminary data.</text>
</comment>
<evidence type="ECO:0008006" key="4">
    <source>
        <dbReference type="Google" id="ProtNLM"/>
    </source>
</evidence>
<accession>A0ABN3EV36</accession>
<evidence type="ECO:0000313" key="2">
    <source>
        <dbReference type="EMBL" id="GAA2272770.1"/>
    </source>
</evidence>
<evidence type="ECO:0000313" key="3">
    <source>
        <dbReference type="Proteomes" id="UP001500442"/>
    </source>
</evidence>
<name>A0ABN3EV36_9ACTN</name>
<organism evidence="2 3">
    <name type="scientific">Streptomyces roseiscleroticus</name>
    <dbReference type="NCBI Taxonomy" id="1972"/>
    <lineage>
        <taxon>Bacteria</taxon>
        <taxon>Bacillati</taxon>
        <taxon>Actinomycetota</taxon>
        <taxon>Actinomycetes</taxon>
        <taxon>Kitasatosporales</taxon>
        <taxon>Streptomycetaceae</taxon>
        <taxon>Streptomyces</taxon>
    </lineage>
</organism>
<proteinExistence type="predicted"/>
<feature type="region of interest" description="Disordered" evidence="1">
    <location>
        <begin position="1"/>
        <end position="58"/>
    </location>
</feature>
<reference evidence="2 3" key="1">
    <citation type="journal article" date="2019" name="Int. J. Syst. Evol. Microbiol.">
        <title>The Global Catalogue of Microorganisms (GCM) 10K type strain sequencing project: providing services to taxonomists for standard genome sequencing and annotation.</title>
        <authorList>
            <consortium name="The Broad Institute Genomics Platform"/>
            <consortium name="The Broad Institute Genome Sequencing Center for Infectious Disease"/>
            <person name="Wu L."/>
            <person name="Ma J."/>
        </authorList>
    </citation>
    <scope>NUCLEOTIDE SEQUENCE [LARGE SCALE GENOMIC DNA]</scope>
    <source>
        <strain evidence="2 3">JCM 4823</strain>
    </source>
</reference>